<feature type="non-terminal residue" evidence="2">
    <location>
        <position position="1"/>
    </location>
</feature>
<evidence type="ECO:0000313" key="2">
    <source>
        <dbReference type="EMBL" id="CAA9556998.1"/>
    </source>
</evidence>
<organism evidence="2">
    <name type="scientific">uncultured Thermomicrobiales bacterium</name>
    <dbReference type="NCBI Taxonomy" id="1645740"/>
    <lineage>
        <taxon>Bacteria</taxon>
        <taxon>Pseudomonadati</taxon>
        <taxon>Thermomicrobiota</taxon>
        <taxon>Thermomicrobia</taxon>
        <taxon>Thermomicrobiales</taxon>
        <taxon>environmental samples</taxon>
    </lineage>
</organism>
<evidence type="ECO:0000256" key="1">
    <source>
        <dbReference type="SAM" id="MobiDB-lite"/>
    </source>
</evidence>
<dbReference type="AlphaFoldDB" id="A0A6J4UPM5"/>
<dbReference type="EMBL" id="CADCWL010000056">
    <property type="protein sequence ID" value="CAA9556998.1"/>
    <property type="molecule type" value="Genomic_DNA"/>
</dbReference>
<feature type="non-terminal residue" evidence="2">
    <location>
        <position position="41"/>
    </location>
</feature>
<name>A0A6J4UPM5_9BACT</name>
<protein>
    <submittedName>
        <fullName evidence="2">Uncharacterized protein</fullName>
    </submittedName>
</protein>
<sequence>ASRPPPVPRHRAPRRPTRRNLRRRPRRAADRSRLVPDAVPM</sequence>
<gene>
    <name evidence="2" type="ORF">AVDCRST_MAG19-1312</name>
</gene>
<proteinExistence type="predicted"/>
<feature type="region of interest" description="Disordered" evidence="1">
    <location>
        <begin position="1"/>
        <end position="41"/>
    </location>
</feature>
<feature type="compositionally biased region" description="Basic residues" evidence="1">
    <location>
        <begin position="8"/>
        <end position="26"/>
    </location>
</feature>
<reference evidence="2" key="1">
    <citation type="submission" date="2020-02" db="EMBL/GenBank/DDBJ databases">
        <authorList>
            <person name="Meier V. D."/>
        </authorList>
    </citation>
    <scope>NUCLEOTIDE SEQUENCE</scope>
    <source>
        <strain evidence="2">AVDCRST_MAG19</strain>
    </source>
</reference>
<accession>A0A6J4UPM5</accession>